<dbReference type="EMBL" id="DTGR01000087">
    <property type="protein sequence ID" value="HHS29173.1"/>
    <property type="molecule type" value="Genomic_DNA"/>
</dbReference>
<feature type="signal peptide" evidence="1">
    <location>
        <begin position="1"/>
        <end position="26"/>
    </location>
</feature>
<protein>
    <recommendedName>
        <fullName evidence="2">FecR protein domain-containing protein</fullName>
    </recommendedName>
</protein>
<comment type="caution">
    <text evidence="3">The sequence shown here is derived from an EMBL/GenBank/DDBJ whole genome shotgun (WGS) entry which is preliminary data.</text>
</comment>
<feature type="domain" description="FecR protein" evidence="2">
    <location>
        <begin position="64"/>
        <end position="150"/>
    </location>
</feature>
<accession>A0A7V6A3D0</accession>
<dbReference type="PANTHER" id="PTHR38731">
    <property type="entry name" value="LIPL45-RELATED LIPOPROTEIN-RELATED"/>
    <property type="match status" value="1"/>
</dbReference>
<gene>
    <name evidence="3" type="ORF">ENV52_05665</name>
</gene>
<feature type="chain" id="PRO_5031572200" description="FecR protein domain-containing protein" evidence="1">
    <location>
        <begin position="27"/>
        <end position="234"/>
    </location>
</feature>
<reference evidence="3" key="1">
    <citation type="journal article" date="2020" name="mSystems">
        <title>Genome- and Community-Level Interaction Insights into Carbon Utilization and Element Cycling Functions of Hydrothermarchaeota in Hydrothermal Sediment.</title>
        <authorList>
            <person name="Zhou Z."/>
            <person name="Liu Y."/>
            <person name="Xu W."/>
            <person name="Pan J."/>
            <person name="Luo Z.H."/>
            <person name="Li M."/>
        </authorList>
    </citation>
    <scope>NUCLEOTIDE SEQUENCE [LARGE SCALE GENOMIC DNA]</scope>
    <source>
        <strain evidence="3">SpSt-767</strain>
    </source>
</reference>
<dbReference type="InterPro" id="IPR006860">
    <property type="entry name" value="FecR"/>
</dbReference>
<organism evidence="3">
    <name type="scientific">Desulfobacca acetoxidans</name>
    <dbReference type="NCBI Taxonomy" id="60893"/>
    <lineage>
        <taxon>Bacteria</taxon>
        <taxon>Pseudomonadati</taxon>
        <taxon>Thermodesulfobacteriota</taxon>
        <taxon>Desulfobaccia</taxon>
        <taxon>Desulfobaccales</taxon>
        <taxon>Desulfobaccaceae</taxon>
        <taxon>Desulfobacca</taxon>
    </lineage>
</organism>
<evidence type="ECO:0000256" key="1">
    <source>
        <dbReference type="SAM" id="SignalP"/>
    </source>
</evidence>
<evidence type="ECO:0000313" key="3">
    <source>
        <dbReference type="EMBL" id="HHS29173.1"/>
    </source>
</evidence>
<dbReference type="PANTHER" id="PTHR38731:SF3">
    <property type="entry name" value="BLL6125 PROTEIN"/>
    <property type="match status" value="1"/>
</dbReference>
<evidence type="ECO:0000259" key="2">
    <source>
        <dbReference type="Pfam" id="PF04773"/>
    </source>
</evidence>
<keyword evidence="1" id="KW-0732">Signal</keyword>
<proteinExistence type="predicted"/>
<dbReference type="AlphaFoldDB" id="A0A7V6A3D0"/>
<name>A0A7V6A3D0_9BACT</name>
<dbReference type="Pfam" id="PF04773">
    <property type="entry name" value="FecR"/>
    <property type="match status" value="1"/>
</dbReference>
<sequence>MQAKRPSLVLLVVGLGLSICAAPALADDVGKFTRVVNEVAHSKQGKGQPQLAKVPGGVENQELVETKQEALAVVQFVDDSTITISPKSKVTIEDYMYDASKSRSKGAIKIVEGVMETIVADRDKLQNKDINIYTTTAIAGIRGTRLITAIKPGGEVTMFYVVPEEKAGTKKSTITVRMYAPDVMPRSSVVMFVGERLLKKMELTQVVTEALHAGFSPDAIVKAAIVHGVKPDQL</sequence>